<protein>
    <recommendedName>
        <fullName evidence="3">F-box domain-containing protein</fullName>
    </recommendedName>
</protein>
<dbReference type="EMBL" id="JANVFO010000030">
    <property type="protein sequence ID" value="KAJ3731554.1"/>
    <property type="molecule type" value="Genomic_DNA"/>
</dbReference>
<comment type="caution">
    <text evidence="1">The sequence shown here is derived from an EMBL/GenBank/DDBJ whole genome shotgun (WGS) entry which is preliminary data.</text>
</comment>
<keyword evidence="2" id="KW-1185">Reference proteome</keyword>
<dbReference type="Gene3D" id="3.80.10.10">
    <property type="entry name" value="Ribonuclease Inhibitor"/>
    <property type="match status" value="1"/>
</dbReference>
<gene>
    <name evidence="1" type="ORF">DFJ43DRAFT_418654</name>
</gene>
<sequence length="511" mass="57416">MMSPLTSYTLRCELSNHTVWKALQTKTVPQITSVIILPTHKGLSEQLSVPEILPPGFSSGPKADMRTTDQQALVERDLIGALKDMKGLKHFTWRSDAGPVLEEELWSTLKVLGVSSLRIIDHKACDFVGMSGSIEYRSFFESSNFSTFTQLTSLELETRFLAGFDVEDDNEYLQSLIALLQSNAKSLEAFNLTFLDPDALVDVTQILSRLTFQRLREITFRRASCTPQSLSRFLSAHPSIVSLSLSPMMAGRRWEQFSLLADSLPNLMHLACSPFHAARILNGSESSSRPLFCLTGIDVRQVIKLSDYFDVEKQDAYAEDEEVVEVDTYEAEQPITAPWRDELFSKLRSSKQITHVALNENDGPKDLEVLAGLMPQIRWIDVGTKRKDASSKGSWPISLSKFPELRTLHMRGTGLYLDYLPGNKILNTRIENDIRALAQSCPKLMAYEDYGHSVIIRREAKLALEVQPRTEPKDRLKDGLWWPSESFVRATVRKNAGPDQPGPAVLDAGYS</sequence>
<dbReference type="Proteomes" id="UP001176059">
    <property type="component" value="Unassembled WGS sequence"/>
</dbReference>
<dbReference type="SUPFAM" id="SSF52047">
    <property type="entry name" value="RNI-like"/>
    <property type="match status" value="1"/>
</dbReference>
<reference evidence="1" key="2">
    <citation type="journal article" date="2023" name="Proc. Natl. Acad. Sci. U.S.A.">
        <title>A global phylogenomic analysis of the shiitake genus Lentinula.</title>
        <authorList>
            <person name="Sierra-Patev S."/>
            <person name="Min B."/>
            <person name="Naranjo-Ortiz M."/>
            <person name="Looney B."/>
            <person name="Konkel Z."/>
            <person name="Slot J.C."/>
            <person name="Sakamoto Y."/>
            <person name="Steenwyk J.L."/>
            <person name="Rokas A."/>
            <person name="Carro J."/>
            <person name="Camarero S."/>
            <person name="Ferreira P."/>
            <person name="Molpeceres G."/>
            <person name="Ruiz-Duenas F.J."/>
            <person name="Serrano A."/>
            <person name="Henrissat B."/>
            <person name="Drula E."/>
            <person name="Hughes K.W."/>
            <person name="Mata J.L."/>
            <person name="Ishikawa N.K."/>
            <person name="Vargas-Isla R."/>
            <person name="Ushijima S."/>
            <person name="Smith C.A."/>
            <person name="Donoghue J."/>
            <person name="Ahrendt S."/>
            <person name="Andreopoulos W."/>
            <person name="He G."/>
            <person name="LaButti K."/>
            <person name="Lipzen A."/>
            <person name="Ng V."/>
            <person name="Riley R."/>
            <person name="Sandor L."/>
            <person name="Barry K."/>
            <person name="Martinez A.T."/>
            <person name="Xiao Y."/>
            <person name="Gibbons J.G."/>
            <person name="Terashima K."/>
            <person name="Grigoriev I.V."/>
            <person name="Hibbett D."/>
        </authorList>
    </citation>
    <scope>NUCLEOTIDE SEQUENCE</scope>
    <source>
        <strain evidence="1">ET3784</strain>
    </source>
</reference>
<dbReference type="InterPro" id="IPR032675">
    <property type="entry name" value="LRR_dom_sf"/>
</dbReference>
<name>A0AA38JF49_9AGAR</name>
<dbReference type="AlphaFoldDB" id="A0AA38JF49"/>
<evidence type="ECO:0008006" key="3">
    <source>
        <dbReference type="Google" id="ProtNLM"/>
    </source>
</evidence>
<evidence type="ECO:0000313" key="1">
    <source>
        <dbReference type="EMBL" id="KAJ3731554.1"/>
    </source>
</evidence>
<reference evidence="1" key="1">
    <citation type="submission" date="2022-08" db="EMBL/GenBank/DDBJ databases">
        <authorList>
            <consortium name="DOE Joint Genome Institute"/>
            <person name="Min B."/>
            <person name="Sierra-Patev S."/>
            <person name="Naranjo-Ortiz M."/>
            <person name="Looney B."/>
            <person name="Konkel Z."/>
            <person name="Slot J.C."/>
            <person name="Sakamoto Y."/>
            <person name="Steenwyk J.L."/>
            <person name="Rokas A."/>
            <person name="Carro J."/>
            <person name="Camarero S."/>
            <person name="Ferreira P."/>
            <person name="Molpeceres G."/>
            <person name="Ruiz-duenas F.J."/>
            <person name="Serrano A."/>
            <person name="Henrissat B."/>
            <person name="Drula E."/>
            <person name="Hughes K.W."/>
            <person name="Mata J.L."/>
            <person name="Ishikawa N.K."/>
            <person name="Vargas-Isla R."/>
            <person name="Ushijima S."/>
            <person name="Smith C.A."/>
            <person name="Ahrendt S."/>
            <person name="Andreopoulos W."/>
            <person name="He G."/>
            <person name="LaButti K."/>
            <person name="Lipzen A."/>
            <person name="Ng V."/>
            <person name="Riley R."/>
            <person name="Sandor L."/>
            <person name="Barry K."/>
            <person name="Martinez A.T."/>
            <person name="Xiao Y."/>
            <person name="Gibbons J.G."/>
            <person name="Terashima K."/>
            <person name="Hibbett D.S."/>
            <person name="Grigoriev I.V."/>
        </authorList>
    </citation>
    <scope>NUCLEOTIDE SEQUENCE</scope>
    <source>
        <strain evidence="1">ET3784</strain>
    </source>
</reference>
<accession>A0AA38JF49</accession>
<organism evidence="1 2">
    <name type="scientific">Lentinula guzmanii</name>
    <dbReference type="NCBI Taxonomy" id="2804957"/>
    <lineage>
        <taxon>Eukaryota</taxon>
        <taxon>Fungi</taxon>
        <taxon>Dikarya</taxon>
        <taxon>Basidiomycota</taxon>
        <taxon>Agaricomycotina</taxon>
        <taxon>Agaricomycetes</taxon>
        <taxon>Agaricomycetidae</taxon>
        <taxon>Agaricales</taxon>
        <taxon>Marasmiineae</taxon>
        <taxon>Omphalotaceae</taxon>
        <taxon>Lentinula</taxon>
    </lineage>
</organism>
<proteinExistence type="predicted"/>
<evidence type="ECO:0000313" key="2">
    <source>
        <dbReference type="Proteomes" id="UP001176059"/>
    </source>
</evidence>